<accession>A0A9P7RHI1</accession>
<dbReference type="AlphaFoldDB" id="A0A9P7RHI1"/>
<comment type="caution">
    <text evidence="2">The sequence shown here is derived from an EMBL/GenBank/DDBJ whole genome shotgun (WGS) entry which is preliminary data.</text>
</comment>
<dbReference type="EMBL" id="JAESDN010000001">
    <property type="protein sequence ID" value="KAG7058207.1"/>
    <property type="molecule type" value="Genomic_DNA"/>
</dbReference>
<evidence type="ECO:0000256" key="1">
    <source>
        <dbReference type="SAM" id="MobiDB-lite"/>
    </source>
</evidence>
<evidence type="ECO:0000313" key="3">
    <source>
        <dbReference type="Proteomes" id="UP000699042"/>
    </source>
</evidence>
<reference evidence="2" key="1">
    <citation type="submission" date="2021-05" db="EMBL/GenBank/DDBJ databases">
        <title>Comparative genomics of three Colletotrichum scovillei strains and genetic complementation revealed genes involved fungal growth and virulence on chili pepper.</title>
        <authorList>
            <person name="Hsieh D.-K."/>
            <person name="Chuang S.-C."/>
            <person name="Chen C.-Y."/>
            <person name="Chao Y.-T."/>
            <person name="Lu M.-Y.J."/>
            <person name="Lee M.-H."/>
            <person name="Shih M.-C."/>
        </authorList>
    </citation>
    <scope>NUCLEOTIDE SEQUENCE</scope>
    <source>
        <strain evidence="2">Coll-153</strain>
    </source>
</reference>
<dbReference type="Proteomes" id="UP000699042">
    <property type="component" value="Unassembled WGS sequence"/>
</dbReference>
<gene>
    <name evidence="2" type="ORF">JMJ77_005585</name>
</gene>
<sequence length="68" mass="7543">MANRPPGGEERPRTQLHTSVPVQCDCDLRTQESGPSRRYSNKIRQDIATNAADGCRILHTARIASNQP</sequence>
<name>A0A9P7RHI1_9PEZI</name>
<organism evidence="2 3">
    <name type="scientific">Colletotrichum scovillei</name>
    <dbReference type="NCBI Taxonomy" id="1209932"/>
    <lineage>
        <taxon>Eukaryota</taxon>
        <taxon>Fungi</taxon>
        <taxon>Dikarya</taxon>
        <taxon>Ascomycota</taxon>
        <taxon>Pezizomycotina</taxon>
        <taxon>Sordariomycetes</taxon>
        <taxon>Hypocreomycetidae</taxon>
        <taxon>Glomerellales</taxon>
        <taxon>Glomerellaceae</taxon>
        <taxon>Colletotrichum</taxon>
        <taxon>Colletotrichum acutatum species complex</taxon>
    </lineage>
</organism>
<feature type="region of interest" description="Disordered" evidence="1">
    <location>
        <begin position="1"/>
        <end position="40"/>
    </location>
</feature>
<proteinExistence type="predicted"/>
<keyword evidence="3" id="KW-1185">Reference proteome</keyword>
<evidence type="ECO:0000313" key="2">
    <source>
        <dbReference type="EMBL" id="KAG7058207.1"/>
    </source>
</evidence>
<protein>
    <submittedName>
        <fullName evidence="2">Uncharacterized protein</fullName>
    </submittedName>
</protein>